<comment type="caution">
    <text evidence="1">The sequence shown here is derived from an EMBL/GenBank/DDBJ whole genome shotgun (WGS) entry which is preliminary data.</text>
</comment>
<proteinExistence type="predicted"/>
<dbReference type="EMBL" id="LAZR01066912">
    <property type="protein sequence ID" value="KKK52653.1"/>
    <property type="molecule type" value="Genomic_DNA"/>
</dbReference>
<sequence>MPYKAQKPCSHTGCPNITKVGIPYCDTHKPLHKNDYKRKNPELNRIYSTKRWMDYRKMYLSEHPLCVNYDECYNVATVVHHIKDYMGNDELFWDSNNHEPMCALCHNKHTAKTKGWGK</sequence>
<name>A0A0F8W7N5_9ZZZZ</name>
<reference evidence="1" key="1">
    <citation type="journal article" date="2015" name="Nature">
        <title>Complex archaea that bridge the gap between prokaryotes and eukaryotes.</title>
        <authorList>
            <person name="Spang A."/>
            <person name="Saw J.H."/>
            <person name="Jorgensen S.L."/>
            <person name="Zaremba-Niedzwiedzka K."/>
            <person name="Martijn J."/>
            <person name="Lind A.E."/>
            <person name="van Eijk R."/>
            <person name="Schleper C."/>
            <person name="Guy L."/>
            <person name="Ettema T.J."/>
        </authorList>
    </citation>
    <scope>NUCLEOTIDE SEQUENCE</scope>
</reference>
<protein>
    <recommendedName>
        <fullName evidence="2">HNH nuclease domain-containing protein</fullName>
    </recommendedName>
</protein>
<dbReference type="AlphaFoldDB" id="A0A0F8W7N5"/>
<evidence type="ECO:0000313" key="1">
    <source>
        <dbReference type="EMBL" id="KKK52653.1"/>
    </source>
</evidence>
<organism evidence="1">
    <name type="scientific">marine sediment metagenome</name>
    <dbReference type="NCBI Taxonomy" id="412755"/>
    <lineage>
        <taxon>unclassified sequences</taxon>
        <taxon>metagenomes</taxon>
        <taxon>ecological metagenomes</taxon>
    </lineage>
</organism>
<accession>A0A0F8W7N5</accession>
<gene>
    <name evidence="1" type="ORF">LCGC14_3102740</name>
</gene>
<evidence type="ECO:0008006" key="2">
    <source>
        <dbReference type="Google" id="ProtNLM"/>
    </source>
</evidence>